<dbReference type="UniPathway" id="UPA00050">
    <property type="reaction ID" value="UER00461"/>
</dbReference>
<dbReference type="PANTHER" id="PTHR21499">
    <property type="entry name" value="ASPARTATE KINASE"/>
    <property type="match status" value="1"/>
</dbReference>
<dbReference type="FunFam" id="3.40.1160.10:FF:000002">
    <property type="entry name" value="Aspartokinase"/>
    <property type="match status" value="1"/>
</dbReference>
<dbReference type="SUPFAM" id="SSF53633">
    <property type="entry name" value="Carbamate kinase-like"/>
    <property type="match status" value="1"/>
</dbReference>
<dbReference type="InterPro" id="IPR036393">
    <property type="entry name" value="AceGlu_kinase-like_sf"/>
</dbReference>
<keyword evidence="5 14" id="KW-0028">Amino-acid biosynthesis</keyword>
<evidence type="ECO:0000256" key="6">
    <source>
        <dbReference type="ARBA" id="ARBA00022679"/>
    </source>
</evidence>
<dbReference type="PIRSF" id="PIRSF000726">
    <property type="entry name" value="Asp_kin"/>
    <property type="match status" value="1"/>
</dbReference>
<dbReference type="InterPro" id="IPR041740">
    <property type="entry name" value="AKii-LysC-BS"/>
</dbReference>
<dbReference type="GO" id="GO:0005524">
    <property type="term" value="F:ATP binding"/>
    <property type="evidence" value="ECO:0007669"/>
    <property type="project" value="UniProtKB-KW"/>
</dbReference>
<organism evidence="16 17">
    <name type="scientific">Eiseniibacteriota bacterium</name>
    <dbReference type="NCBI Taxonomy" id="2212470"/>
    <lineage>
        <taxon>Bacteria</taxon>
        <taxon>Candidatus Eiseniibacteriota</taxon>
    </lineage>
</organism>
<comment type="catalytic activity">
    <reaction evidence="11 13">
        <text>L-aspartate + ATP = 4-phospho-L-aspartate + ADP</text>
        <dbReference type="Rhea" id="RHEA:23776"/>
        <dbReference type="ChEBI" id="CHEBI:29991"/>
        <dbReference type="ChEBI" id="CHEBI:30616"/>
        <dbReference type="ChEBI" id="CHEBI:57535"/>
        <dbReference type="ChEBI" id="CHEBI:456216"/>
        <dbReference type="EC" id="2.7.2.4"/>
    </reaction>
</comment>
<proteinExistence type="inferred from homology"/>
<dbReference type="EC" id="2.7.2.4" evidence="13"/>
<dbReference type="AlphaFoldDB" id="A0A538SMV8"/>
<evidence type="ECO:0000256" key="10">
    <source>
        <dbReference type="ARBA" id="ARBA00023154"/>
    </source>
</evidence>
<name>A0A538SMV8_UNCEI</name>
<evidence type="ECO:0000259" key="15">
    <source>
        <dbReference type="Pfam" id="PF00696"/>
    </source>
</evidence>
<comment type="caution">
    <text evidence="16">The sequence shown here is derived from an EMBL/GenBank/DDBJ whole genome shotgun (WGS) entry which is preliminary data.</text>
</comment>
<evidence type="ECO:0000256" key="3">
    <source>
        <dbReference type="ARBA" id="ARBA00005139"/>
    </source>
</evidence>
<keyword evidence="10" id="KW-0457">Lysine biosynthesis</keyword>
<dbReference type="GO" id="GO:0005829">
    <property type="term" value="C:cytosol"/>
    <property type="evidence" value="ECO:0007669"/>
    <property type="project" value="TreeGrafter"/>
</dbReference>
<dbReference type="UniPathway" id="UPA00034">
    <property type="reaction ID" value="UER00015"/>
</dbReference>
<comment type="similarity">
    <text evidence="4 13">Belongs to the aspartokinase family.</text>
</comment>
<evidence type="ECO:0000256" key="11">
    <source>
        <dbReference type="ARBA" id="ARBA00047872"/>
    </source>
</evidence>
<evidence type="ECO:0000313" key="16">
    <source>
        <dbReference type="EMBL" id="TMQ52705.1"/>
    </source>
</evidence>
<feature type="binding site" evidence="12">
    <location>
        <begin position="27"/>
        <end position="30"/>
    </location>
    <ligand>
        <name>ATP</name>
        <dbReference type="ChEBI" id="CHEBI:30616"/>
    </ligand>
</feature>
<keyword evidence="6 13" id="KW-0808">Transferase</keyword>
<evidence type="ECO:0000256" key="2">
    <source>
        <dbReference type="ARBA" id="ARBA00004986"/>
    </source>
</evidence>
<feature type="binding site" evidence="12">
    <location>
        <position position="205"/>
    </location>
    <ligand>
        <name>ATP</name>
        <dbReference type="ChEBI" id="CHEBI:30616"/>
    </ligand>
</feature>
<evidence type="ECO:0000256" key="4">
    <source>
        <dbReference type="ARBA" id="ARBA00010122"/>
    </source>
</evidence>
<evidence type="ECO:0000256" key="13">
    <source>
        <dbReference type="RuleBase" id="RU003448"/>
    </source>
</evidence>
<feature type="domain" description="Aspartate/glutamate/uridylate kinase" evidence="15">
    <location>
        <begin position="23"/>
        <end position="250"/>
    </location>
</feature>
<dbReference type="GO" id="GO:0004072">
    <property type="term" value="F:aspartate kinase activity"/>
    <property type="evidence" value="ECO:0007669"/>
    <property type="project" value="UniProtKB-EC"/>
</dbReference>
<dbReference type="PROSITE" id="PS00324">
    <property type="entry name" value="ASPARTOKINASE"/>
    <property type="match status" value="1"/>
</dbReference>
<dbReference type="NCBIfam" id="NF005154">
    <property type="entry name" value="PRK06635.1-2"/>
    <property type="match status" value="1"/>
</dbReference>
<dbReference type="Pfam" id="PF00696">
    <property type="entry name" value="AA_kinase"/>
    <property type="match status" value="1"/>
</dbReference>
<evidence type="ECO:0000256" key="8">
    <source>
        <dbReference type="ARBA" id="ARBA00022777"/>
    </source>
</evidence>
<protein>
    <recommendedName>
        <fullName evidence="13">Aspartokinase</fullName>
        <ecNumber evidence="13">2.7.2.4</ecNumber>
    </recommendedName>
</protein>
<dbReference type="GO" id="GO:0009089">
    <property type="term" value="P:lysine biosynthetic process via diaminopimelate"/>
    <property type="evidence" value="ECO:0007669"/>
    <property type="project" value="UniProtKB-UniPathway"/>
</dbReference>
<dbReference type="NCBIfam" id="TIGR00657">
    <property type="entry name" value="asp_kinases"/>
    <property type="match status" value="1"/>
</dbReference>
<gene>
    <name evidence="16" type="ORF">E6K73_02410</name>
</gene>
<dbReference type="InterPro" id="IPR001341">
    <property type="entry name" value="Asp_kinase"/>
</dbReference>
<dbReference type="EMBL" id="VBOT01000029">
    <property type="protein sequence ID" value="TMQ52705.1"/>
    <property type="molecule type" value="Genomic_DNA"/>
</dbReference>
<evidence type="ECO:0000256" key="14">
    <source>
        <dbReference type="RuleBase" id="RU004249"/>
    </source>
</evidence>
<reference evidence="16 17" key="1">
    <citation type="journal article" date="2019" name="Nat. Microbiol.">
        <title>Mediterranean grassland soil C-N compound turnover is dependent on rainfall and depth, and is mediated by genomically divergent microorganisms.</title>
        <authorList>
            <person name="Diamond S."/>
            <person name="Andeer P.F."/>
            <person name="Li Z."/>
            <person name="Crits-Christoph A."/>
            <person name="Burstein D."/>
            <person name="Anantharaman K."/>
            <person name="Lane K.R."/>
            <person name="Thomas B.C."/>
            <person name="Pan C."/>
            <person name="Northen T.R."/>
            <person name="Banfield J.F."/>
        </authorList>
    </citation>
    <scope>NUCLEOTIDE SEQUENCE [LARGE SCALE GENOMIC DNA]</scope>
    <source>
        <strain evidence="16">WS_3</strain>
    </source>
</reference>
<feature type="binding site" evidence="12">
    <location>
        <begin position="194"/>
        <end position="195"/>
    </location>
    <ligand>
        <name>ATP</name>
        <dbReference type="ChEBI" id="CHEBI:30616"/>
    </ligand>
</feature>
<keyword evidence="9 12" id="KW-0067">ATP-binding</keyword>
<evidence type="ECO:0000313" key="17">
    <source>
        <dbReference type="Proteomes" id="UP000320184"/>
    </source>
</evidence>
<dbReference type="GO" id="GO:0009090">
    <property type="term" value="P:homoserine biosynthetic process"/>
    <property type="evidence" value="ECO:0007669"/>
    <property type="project" value="TreeGrafter"/>
</dbReference>
<evidence type="ECO:0000256" key="7">
    <source>
        <dbReference type="ARBA" id="ARBA00022741"/>
    </source>
</evidence>
<sequence>MSVKEWRGLAPAPAASISPWMPLLVQKYGGTSVDGPARIRAVAERVAAAHRAGNPTVVVVSAMGQTTDELQSLARQVSARPHPRELDMLLTAGERVAMALLAMALHDLGVEAISFTGSQSGILTDGAHSAARIVAVKPERILAELERGRVVIVAGFQGVNPETKEITTLGRGGSDTTAVALAASLGTGRCEIYTDVGGVCTADPRMVPGARVLPRLSYRLCSTLAHLGGRVLHARCVDLAAANGVPLTVRSSFDEEPGTSIGGEEMERARVQAVTHRDQVSIAIAEGTAGGRGEARGIIEAVARAFPELELIAHEQATDAHGAIVWIGTRSDAEALRRGFRDLRGPGGEWKLQVDDGAAFVSVVGLGLGAQETVRAEQALERAGVPLVALRTTPTALIFRVPGERCAAAVQALHAAFLE</sequence>
<dbReference type="InterPro" id="IPR005260">
    <property type="entry name" value="Asp_kin_monofn"/>
</dbReference>
<dbReference type="GO" id="GO:0009088">
    <property type="term" value="P:threonine biosynthetic process"/>
    <property type="evidence" value="ECO:0007669"/>
    <property type="project" value="UniProtKB-UniPathway"/>
</dbReference>
<dbReference type="NCBIfam" id="NF005155">
    <property type="entry name" value="PRK06635.1-4"/>
    <property type="match status" value="1"/>
</dbReference>
<evidence type="ECO:0000256" key="5">
    <source>
        <dbReference type="ARBA" id="ARBA00022605"/>
    </source>
</evidence>
<dbReference type="InterPro" id="IPR018042">
    <property type="entry name" value="Aspartate_kinase_CS"/>
</dbReference>
<dbReference type="CDD" id="cd04261">
    <property type="entry name" value="AAK_AKii-LysC-BS"/>
    <property type="match status" value="1"/>
</dbReference>
<feature type="binding site" evidence="12">
    <location>
        <position position="67"/>
    </location>
    <ligand>
        <name>substrate</name>
    </ligand>
</feature>
<feature type="binding site" evidence="12">
    <location>
        <position position="94"/>
    </location>
    <ligand>
        <name>substrate</name>
    </ligand>
</feature>
<comment type="pathway">
    <text evidence="2 14">Amino-acid biosynthesis; L-methionine biosynthesis via de novo pathway; L-homoserine from L-aspartate: step 1/3.</text>
</comment>
<dbReference type="Gene3D" id="3.30.70.260">
    <property type="match status" value="2"/>
</dbReference>
<dbReference type="PANTHER" id="PTHR21499:SF3">
    <property type="entry name" value="ASPARTOKINASE"/>
    <property type="match status" value="1"/>
</dbReference>
<evidence type="ECO:0000256" key="1">
    <source>
        <dbReference type="ARBA" id="ARBA00004766"/>
    </source>
</evidence>
<evidence type="ECO:0000256" key="9">
    <source>
        <dbReference type="ARBA" id="ARBA00022840"/>
    </source>
</evidence>
<keyword evidence="7 12" id="KW-0547">Nucleotide-binding</keyword>
<dbReference type="Gene3D" id="3.40.1160.10">
    <property type="entry name" value="Acetylglutamate kinase-like"/>
    <property type="match status" value="1"/>
</dbReference>
<dbReference type="Proteomes" id="UP000320184">
    <property type="component" value="Unassembled WGS sequence"/>
</dbReference>
<comment type="pathway">
    <text evidence="3 14">Amino-acid biosynthesis; L-threonine biosynthesis; L-threonine from L-aspartate: step 1/5.</text>
</comment>
<keyword evidence="8 13" id="KW-0418">Kinase</keyword>
<comment type="pathway">
    <text evidence="1 14">Amino-acid biosynthesis; L-lysine biosynthesis via DAP pathway; (S)-tetrahydrodipicolinate from L-aspartate: step 1/4.</text>
</comment>
<evidence type="ECO:0000256" key="12">
    <source>
        <dbReference type="PIRSR" id="PIRSR000726-1"/>
    </source>
</evidence>
<dbReference type="InterPro" id="IPR001048">
    <property type="entry name" value="Asp/Glu/Uridylate_kinase"/>
</dbReference>
<accession>A0A538SMV8</accession>
<dbReference type="UniPathway" id="UPA00051">
    <property type="reaction ID" value="UER00462"/>
</dbReference>